<sequence>MAIGFILAKLAIKYSLFETRNSELFFRTNIWIESLTLFLFLSRFLYRLMTVYMVSKPSTTQDPTMISQNFTRDPLTRIVFFILAIYYIGYYTFLLKKGKELAEGKSRDITI</sequence>
<dbReference type="Proteomes" id="UP001523262">
    <property type="component" value="Unassembled WGS sequence"/>
</dbReference>
<dbReference type="InterPro" id="IPR058247">
    <property type="entry name" value="DUF1453"/>
</dbReference>
<protein>
    <recommendedName>
        <fullName evidence="4">DUF2975 domain-containing protein</fullName>
    </recommendedName>
</protein>
<reference evidence="2 3" key="1">
    <citation type="submission" date="2022-06" db="EMBL/GenBank/DDBJ databases">
        <authorList>
            <person name="Jeon C.O."/>
        </authorList>
    </citation>
    <scope>NUCLEOTIDE SEQUENCE [LARGE SCALE GENOMIC DNA]</scope>
    <source>
        <strain evidence="2 3">KCTC 13943</strain>
    </source>
</reference>
<name>A0ABT0W4L6_9BACI</name>
<feature type="transmembrane region" description="Helical" evidence="1">
    <location>
        <begin position="75"/>
        <end position="95"/>
    </location>
</feature>
<keyword evidence="1" id="KW-0812">Transmembrane</keyword>
<keyword evidence="1" id="KW-0472">Membrane</keyword>
<dbReference type="EMBL" id="JAMQCR010000001">
    <property type="protein sequence ID" value="MCM2531287.1"/>
    <property type="molecule type" value="Genomic_DNA"/>
</dbReference>
<evidence type="ECO:0000313" key="3">
    <source>
        <dbReference type="Proteomes" id="UP001523262"/>
    </source>
</evidence>
<organism evidence="2 3">
    <name type="scientific">Neobacillus pocheonensis</name>
    <dbReference type="NCBI Taxonomy" id="363869"/>
    <lineage>
        <taxon>Bacteria</taxon>
        <taxon>Bacillati</taxon>
        <taxon>Bacillota</taxon>
        <taxon>Bacilli</taxon>
        <taxon>Bacillales</taxon>
        <taxon>Bacillaceae</taxon>
        <taxon>Neobacillus</taxon>
    </lineage>
</organism>
<feature type="transmembrane region" description="Helical" evidence="1">
    <location>
        <begin position="30"/>
        <end position="55"/>
    </location>
</feature>
<evidence type="ECO:0000256" key="1">
    <source>
        <dbReference type="SAM" id="Phobius"/>
    </source>
</evidence>
<proteinExistence type="predicted"/>
<accession>A0ABT0W4L6</accession>
<keyword evidence="1" id="KW-1133">Transmembrane helix</keyword>
<dbReference type="Pfam" id="PF07301">
    <property type="entry name" value="DUF1453"/>
    <property type="match status" value="1"/>
</dbReference>
<evidence type="ECO:0008006" key="4">
    <source>
        <dbReference type="Google" id="ProtNLM"/>
    </source>
</evidence>
<evidence type="ECO:0000313" key="2">
    <source>
        <dbReference type="EMBL" id="MCM2531287.1"/>
    </source>
</evidence>
<gene>
    <name evidence="2" type="ORF">NDK43_01130</name>
</gene>
<comment type="caution">
    <text evidence="2">The sequence shown here is derived from an EMBL/GenBank/DDBJ whole genome shotgun (WGS) entry which is preliminary data.</text>
</comment>
<keyword evidence="3" id="KW-1185">Reference proteome</keyword>